<accession>A0A2I1GP82</accession>
<proteinExistence type="predicted"/>
<dbReference type="GO" id="GO:0005634">
    <property type="term" value="C:nucleus"/>
    <property type="evidence" value="ECO:0007669"/>
    <property type="project" value="InterPro"/>
</dbReference>
<evidence type="ECO:0000313" key="2">
    <source>
        <dbReference type="Proteomes" id="UP000234323"/>
    </source>
</evidence>
<dbReference type="GO" id="GO:0006357">
    <property type="term" value="P:regulation of transcription by RNA polymerase II"/>
    <property type="evidence" value="ECO:0007669"/>
    <property type="project" value="InterPro"/>
</dbReference>
<dbReference type="VEuPathDB" id="FungiDB:FUN_018682"/>
<sequence length="119" mass="13594">MPPSSTVSVFSHVREFSKDFFADNGKLMCRFCDHSINFHTKNTTTVHIVDAFVAADIPLEKVDKLQNWLHEHIEHCNEGGFIPKSDTLLREYLPKLFKKTTNSRAQSVTGDYKIISNIP</sequence>
<dbReference type="AlphaFoldDB" id="A0A2I1GP82"/>
<dbReference type="Proteomes" id="UP000234323">
    <property type="component" value="Unassembled WGS sequence"/>
</dbReference>
<dbReference type="PANTHER" id="PTHR32344:SF1">
    <property type="entry name" value="U1-TYPE DOMAIN-CONTAINING PROTEIN"/>
    <property type="match status" value="1"/>
</dbReference>
<dbReference type="VEuPathDB" id="FungiDB:RhiirFUN_015113"/>
<dbReference type="EMBL" id="LLXI01000642">
    <property type="protein sequence ID" value="PKY48425.1"/>
    <property type="molecule type" value="Genomic_DNA"/>
</dbReference>
<dbReference type="GO" id="GO:0003690">
    <property type="term" value="F:double-stranded DNA binding"/>
    <property type="evidence" value="ECO:0007669"/>
    <property type="project" value="InterPro"/>
</dbReference>
<dbReference type="VEuPathDB" id="FungiDB:RhiirA1_451167"/>
<name>A0A2I1GP82_9GLOM</name>
<dbReference type="PANTHER" id="PTHR32344">
    <property type="entry name" value="U1-TYPE DOMAIN-CONTAINING PROTEIN"/>
    <property type="match status" value="1"/>
</dbReference>
<reference evidence="1 2" key="1">
    <citation type="submission" date="2015-10" db="EMBL/GenBank/DDBJ databases">
        <title>Genome analyses suggest a sexual origin of heterokaryosis in a supposedly ancient asexual fungus.</title>
        <authorList>
            <person name="Ropars J."/>
            <person name="Sedzielewska K."/>
            <person name="Noel J."/>
            <person name="Charron P."/>
            <person name="Farinelli L."/>
            <person name="Marton T."/>
            <person name="Kruger M."/>
            <person name="Pelin A."/>
            <person name="Brachmann A."/>
            <person name="Corradi N."/>
        </authorList>
    </citation>
    <scope>NUCLEOTIDE SEQUENCE [LARGE SCALE GENOMIC DNA]</scope>
    <source>
        <strain evidence="1 2">A4</strain>
    </source>
</reference>
<dbReference type="InterPro" id="IPR033375">
    <property type="entry name" value="Cggbp1"/>
</dbReference>
<protein>
    <submittedName>
        <fullName evidence="1">Uncharacterized protein</fullName>
    </submittedName>
</protein>
<evidence type="ECO:0000313" key="1">
    <source>
        <dbReference type="EMBL" id="PKY48425.1"/>
    </source>
</evidence>
<comment type="caution">
    <text evidence="1">The sequence shown here is derived from an EMBL/GenBank/DDBJ whole genome shotgun (WGS) entry which is preliminary data.</text>
</comment>
<organism evidence="1 2">
    <name type="scientific">Rhizophagus irregularis</name>
    <dbReference type="NCBI Taxonomy" id="588596"/>
    <lineage>
        <taxon>Eukaryota</taxon>
        <taxon>Fungi</taxon>
        <taxon>Fungi incertae sedis</taxon>
        <taxon>Mucoromycota</taxon>
        <taxon>Glomeromycotina</taxon>
        <taxon>Glomeromycetes</taxon>
        <taxon>Glomerales</taxon>
        <taxon>Glomeraceae</taxon>
        <taxon>Rhizophagus</taxon>
    </lineage>
</organism>
<keyword evidence="2" id="KW-1185">Reference proteome</keyword>
<gene>
    <name evidence="1" type="ORF">RhiirA4_464019</name>
</gene>